<evidence type="ECO:0000256" key="3">
    <source>
        <dbReference type="ARBA" id="ARBA00023163"/>
    </source>
</evidence>
<name>A0A7Z0BLT0_9ACTN</name>
<dbReference type="PROSITE" id="PS50977">
    <property type="entry name" value="HTH_TETR_2"/>
    <property type="match status" value="1"/>
</dbReference>
<dbReference type="SUPFAM" id="SSF46689">
    <property type="entry name" value="Homeodomain-like"/>
    <property type="match status" value="1"/>
</dbReference>
<keyword evidence="2 4" id="KW-0238">DNA-binding</keyword>
<dbReference type="GO" id="GO:0000976">
    <property type="term" value="F:transcription cis-regulatory region binding"/>
    <property type="evidence" value="ECO:0007669"/>
    <property type="project" value="TreeGrafter"/>
</dbReference>
<gene>
    <name evidence="7" type="ORF">HNR06_004129</name>
</gene>
<dbReference type="Gene3D" id="1.10.357.10">
    <property type="entry name" value="Tetracycline Repressor, domain 2"/>
    <property type="match status" value="1"/>
</dbReference>
<proteinExistence type="predicted"/>
<feature type="region of interest" description="Disordered" evidence="5">
    <location>
        <begin position="1"/>
        <end position="26"/>
    </location>
</feature>
<sequence length="223" mass="23528">MGERARRGTRTTPPRTGRGRTRDPSLTPRALAAARAEYGRAGWASFTLDGVARRAGVGKAALYRRWPTKERLLADAIGEHARLPAPADTGSLRGDARALATALLDHFLAPSGWVTLRVAVDAATGLETFASFHEQIVRAHREGVADMVRRAVERGELAPGTDTGTFGEALYGAVLVHAMAVAPRRREHVREHAGEHALPLADFALASLTGGADAAGADGSSAD</sequence>
<keyword evidence="3" id="KW-0804">Transcription</keyword>
<dbReference type="InterPro" id="IPR050109">
    <property type="entry name" value="HTH-type_TetR-like_transc_reg"/>
</dbReference>
<dbReference type="InterPro" id="IPR009057">
    <property type="entry name" value="Homeodomain-like_sf"/>
</dbReference>
<evidence type="ECO:0000256" key="2">
    <source>
        <dbReference type="ARBA" id="ARBA00023125"/>
    </source>
</evidence>
<accession>A0A7Z0BLT0</accession>
<evidence type="ECO:0000256" key="5">
    <source>
        <dbReference type="SAM" id="MobiDB-lite"/>
    </source>
</evidence>
<dbReference type="EMBL" id="JACCHL010000001">
    <property type="protein sequence ID" value="NYH54540.1"/>
    <property type="molecule type" value="Genomic_DNA"/>
</dbReference>
<evidence type="ECO:0000313" key="8">
    <source>
        <dbReference type="Proteomes" id="UP000584931"/>
    </source>
</evidence>
<dbReference type="RefSeq" id="WP_179810975.1">
    <property type="nucleotide sequence ID" value="NZ_JACCHL010000001.1"/>
</dbReference>
<dbReference type="PANTHER" id="PTHR30055">
    <property type="entry name" value="HTH-TYPE TRANSCRIPTIONAL REGULATOR RUTR"/>
    <property type="match status" value="1"/>
</dbReference>
<comment type="caution">
    <text evidence="7">The sequence shown here is derived from an EMBL/GenBank/DDBJ whole genome shotgun (WGS) entry which is preliminary data.</text>
</comment>
<dbReference type="SUPFAM" id="SSF48498">
    <property type="entry name" value="Tetracyclin repressor-like, C-terminal domain"/>
    <property type="match status" value="1"/>
</dbReference>
<dbReference type="AlphaFoldDB" id="A0A7Z0BLT0"/>
<reference evidence="7 8" key="1">
    <citation type="submission" date="2020-07" db="EMBL/GenBank/DDBJ databases">
        <title>Sequencing the genomes of 1000 actinobacteria strains.</title>
        <authorList>
            <person name="Klenk H.-P."/>
        </authorList>
    </citation>
    <scope>NUCLEOTIDE SEQUENCE [LARGE SCALE GENOMIC DNA]</scope>
    <source>
        <strain evidence="7 8">DSM 45278</strain>
    </source>
</reference>
<dbReference type="InterPro" id="IPR036271">
    <property type="entry name" value="Tet_transcr_reg_TetR-rel_C_sf"/>
</dbReference>
<evidence type="ECO:0000256" key="1">
    <source>
        <dbReference type="ARBA" id="ARBA00023015"/>
    </source>
</evidence>
<dbReference type="Pfam" id="PF00440">
    <property type="entry name" value="TetR_N"/>
    <property type="match status" value="1"/>
</dbReference>
<dbReference type="InterPro" id="IPR011075">
    <property type="entry name" value="TetR_C"/>
</dbReference>
<dbReference type="GO" id="GO:0003700">
    <property type="term" value="F:DNA-binding transcription factor activity"/>
    <property type="evidence" value="ECO:0007669"/>
    <property type="project" value="TreeGrafter"/>
</dbReference>
<feature type="domain" description="HTH tetR-type" evidence="6">
    <location>
        <begin position="24"/>
        <end position="84"/>
    </location>
</feature>
<dbReference type="Gene3D" id="1.10.10.60">
    <property type="entry name" value="Homeodomain-like"/>
    <property type="match status" value="1"/>
</dbReference>
<dbReference type="Proteomes" id="UP000584931">
    <property type="component" value="Unassembled WGS sequence"/>
</dbReference>
<evidence type="ECO:0000259" key="6">
    <source>
        <dbReference type="PROSITE" id="PS50977"/>
    </source>
</evidence>
<evidence type="ECO:0000313" key="7">
    <source>
        <dbReference type="EMBL" id="NYH54540.1"/>
    </source>
</evidence>
<dbReference type="PANTHER" id="PTHR30055:SF148">
    <property type="entry name" value="TETR-FAMILY TRANSCRIPTIONAL REGULATOR"/>
    <property type="match status" value="1"/>
</dbReference>
<organism evidence="7 8">
    <name type="scientific">Nocardiopsis sinuspersici</name>
    <dbReference type="NCBI Taxonomy" id="501010"/>
    <lineage>
        <taxon>Bacteria</taxon>
        <taxon>Bacillati</taxon>
        <taxon>Actinomycetota</taxon>
        <taxon>Actinomycetes</taxon>
        <taxon>Streptosporangiales</taxon>
        <taxon>Nocardiopsidaceae</taxon>
        <taxon>Nocardiopsis</taxon>
    </lineage>
</organism>
<protein>
    <submittedName>
        <fullName evidence="7">AcrR family transcriptional regulator</fullName>
    </submittedName>
</protein>
<dbReference type="InterPro" id="IPR001647">
    <property type="entry name" value="HTH_TetR"/>
</dbReference>
<evidence type="ECO:0000256" key="4">
    <source>
        <dbReference type="PROSITE-ProRule" id="PRU00335"/>
    </source>
</evidence>
<dbReference type="Pfam" id="PF16859">
    <property type="entry name" value="TetR_C_11"/>
    <property type="match status" value="1"/>
</dbReference>
<feature type="DNA-binding region" description="H-T-H motif" evidence="4">
    <location>
        <begin position="47"/>
        <end position="66"/>
    </location>
</feature>
<keyword evidence="1" id="KW-0805">Transcription regulation</keyword>